<dbReference type="EMBL" id="CP130319">
    <property type="protein sequence ID" value="WNR45254.1"/>
    <property type="molecule type" value="Genomic_DNA"/>
</dbReference>
<protein>
    <submittedName>
        <fullName evidence="1">Uncharacterized protein</fullName>
    </submittedName>
</protein>
<accession>A0AA96LQE9</accession>
<reference evidence="1" key="1">
    <citation type="submission" date="2022-02" db="EMBL/GenBank/DDBJ databases">
        <title>Paenibacillus sp. MBLB1832 Whole Genome Shotgun Sequencing.</title>
        <authorList>
            <person name="Hwang C.Y."/>
            <person name="Cho E.-S."/>
            <person name="Seo M.-J."/>
        </authorList>
    </citation>
    <scope>NUCLEOTIDE SEQUENCE</scope>
    <source>
        <strain evidence="1">MBLB1832</strain>
    </source>
</reference>
<dbReference type="RefSeq" id="WP_314801849.1">
    <property type="nucleotide sequence ID" value="NZ_CP130319.1"/>
</dbReference>
<name>A0AA96LQE9_9BACL</name>
<evidence type="ECO:0000313" key="2">
    <source>
        <dbReference type="Proteomes" id="UP001304650"/>
    </source>
</evidence>
<sequence>MWGLLMGILADAPAPFLHNSGSLLDEAERRMKEISFLRNKEPKGLAEPAMRFSLVNPDIHITLTGTTSIRTLKRNAFYCDGIGLGEEEEQRVLSLFTGMPLFP</sequence>
<dbReference type="AlphaFoldDB" id="A0AA96LQE9"/>
<gene>
    <name evidence="1" type="ORF">MJB10_03715</name>
</gene>
<dbReference type="KEGG" id="proo:MJB10_03715"/>
<keyword evidence="2" id="KW-1185">Reference proteome</keyword>
<organism evidence="1 2">
    <name type="scientific">Paenibacillus roseopurpureus</name>
    <dbReference type="NCBI Taxonomy" id="2918901"/>
    <lineage>
        <taxon>Bacteria</taxon>
        <taxon>Bacillati</taxon>
        <taxon>Bacillota</taxon>
        <taxon>Bacilli</taxon>
        <taxon>Bacillales</taxon>
        <taxon>Paenibacillaceae</taxon>
        <taxon>Paenibacillus</taxon>
    </lineage>
</organism>
<evidence type="ECO:0000313" key="1">
    <source>
        <dbReference type="EMBL" id="WNR45254.1"/>
    </source>
</evidence>
<proteinExistence type="predicted"/>
<dbReference type="Proteomes" id="UP001304650">
    <property type="component" value="Chromosome"/>
</dbReference>